<dbReference type="EMBL" id="JABWUV010000064">
    <property type="protein sequence ID" value="KAF6266991.1"/>
    <property type="molecule type" value="Genomic_DNA"/>
</dbReference>
<dbReference type="Proteomes" id="UP000527355">
    <property type="component" value="Unassembled WGS sequence"/>
</dbReference>
<accession>A0A7J7QSV2</accession>
<organism evidence="2 3">
    <name type="scientific">Myotis myotis</name>
    <name type="common">Greater mouse-eared bat</name>
    <name type="synonym">Vespertilio myotis</name>
    <dbReference type="NCBI Taxonomy" id="51298"/>
    <lineage>
        <taxon>Eukaryota</taxon>
        <taxon>Metazoa</taxon>
        <taxon>Chordata</taxon>
        <taxon>Craniata</taxon>
        <taxon>Vertebrata</taxon>
        <taxon>Euteleostomi</taxon>
        <taxon>Mammalia</taxon>
        <taxon>Eutheria</taxon>
        <taxon>Laurasiatheria</taxon>
        <taxon>Chiroptera</taxon>
        <taxon>Yangochiroptera</taxon>
        <taxon>Vespertilionidae</taxon>
        <taxon>Myotis</taxon>
    </lineage>
</organism>
<proteinExistence type="predicted"/>
<sequence>MAPSRGAGAPPPSPRSAHSLTRRRNRGPSATRTERFWAMSPPPAPFPWLLPARREPLPAWPQSPAPRGGEGGGLRQEPGNPTPAPLSPAPEKGRAQGVSGLQVRGPGHPPEAAAAEISRCAHLRASCGATSRMRPQERQLLTRSSRWFCQSLQESRCW</sequence>
<keyword evidence="3" id="KW-1185">Reference proteome</keyword>
<feature type="region of interest" description="Disordered" evidence="1">
    <location>
        <begin position="1"/>
        <end position="116"/>
    </location>
</feature>
<reference evidence="2 3" key="1">
    <citation type="journal article" date="2020" name="Nature">
        <title>Six reference-quality genomes reveal evolution of bat adaptations.</title>
        <authorList>
            <person name="Jebb D."/>
            <person name="Huang Z."/>
            <person name="Pippel M."/>
            <person name="Hughes G.M."/>
            <person name="Lavrichenko K."/>
            <person name="Devanna P."/>
            <person name="Winkler S."/>
            <person name="Jermiin L.S."/>
            <person name="Skirmuntt E.C."/>
            <person name="Katzourakis A."/>
            <person name="Burkitt-Gray L."/>
            <person name="Ray D.A."/>
            <person name="Sullivan K.A.M."/>
            <person name="Roscito J.G."/>
            <person name="Kirilenko B.M."/>
            <person name="Davalos L.M."/>
            <person name="Corthals A.P."/>
            <person name="Power M.L."/>
            <person name="Jones G."/>
            <person name="Ransome R.D."/>
            <person name="Dechmann D.K.N."/>
            <person name="Locatelli A.G."/>
            <person name="Puechmaille S.J."/>
            <person name="Fedrigo O."/>
            <person name="Jarvis E.D."/>
            <person name="Hiller M."/>
            <person name="Vernes S.C."/>
            <person name="Myers E.W."/>
            <person name="Teeling E.C."/>
        </authorList>
    </citation>
    <scope>NUCLEOTIDE SEQUENCE [LARGE SCALE GENOMIC DNA]</scope>
    <source>
        <strain evidence="2">MMyoMyo1</strain>
        <tissue evidence="2">Flight muscle</tissue>
    </source>
</reference>
<comment type="caution">
    <text evidence="2">The sequence shown here is derived from an EMBL/GenBank/DDBJ whole genome shotgun (WGS) entry which is preliminary data.</text>
</comment>
<evidence type="ECO:0000313" key="2">
    <source>
        <dbReference type="EMBL" id="KAF6266991.1"/>
    </source>
</evidence>
<protein>
    <submittedName>
        <fullName evidence="2">Uncharacterized protein</fullName>
    </submittedName>
</protein>
<dbReference type="AlphaFoldDB" id="A0A7J7QSV2"/>
<gene>
    <name evidence="2" type="ORF">mMyoMyo1_011846</name>
</gene>
<name>A0A7J7QSV2_MYOMY</name>
<evidence type="ECO:0000313" key="3">
    <source>
        <dbReference type="Proteomes" id="UP000527355"/>
    </source>
</evidence>
<evidence type="ECO:0000256" key="1">
    <source>
        <dbReference type="SAM" id="MobiDB-lite"/>
    </source>
</evidence>